<organism evidence="1 2">
    <name type="scientific">Candidatus Eisenbergiella merdipullorum</name>
    <dbReference type="NCBI Taxonomy" id="2838553"/>
    <lineage>
        <taxon>Bacteria</taxon>
        <taxon>Bacillati</taxon>
        <taxon>Bacillota</taxon>
        <taxon>Clostridia</taxon>
        <taxon>Lachnospirales</taxon>
        <taxon>Lachnospiraceae</taxon>
        <taxon>Eisenbergiella</taxon>
    </lineage>
</organism>
<dbReference type="GO" id="GO:0006598">
    <property type="term" value="P:polyamine catabolic process"/>
    <property type="evidence" value="ECO:0007669"/>
    <property type="project" value="TreeGrafter"/>
</dbReference>
<dbReference type="InterPro" id="IPR011697">
    <property type="entry name" value="Peptidase_C26"/>
</dbReference>
<dbReference type="SUPFAM" id="SSF52317">
    <property type="entry name" value="Class I glutamine amidotransferase-like"/>
    <property type="match status" value="1"/>
</dbReference>
<gene>
    <name evidence="1" type="ORF">H9717_13070</name>
</gene>
<dbReference type="GO" id="GO:0005829">
    <property type="term" value="C:cytosol"/>
    <property type="evidence" value="ECO:0007669"/>
    <property type="project" value="TreeGrafter"/>
</dbReference>
<dbReference type="EMBL" id="DWYY01000144">
    <property type="protein sequence ID" value="HJA94018.1"/>
    <property type="molecule type" value="Genomic_DNA"/>
</dbReference>
<reference evidence="1" key="1">
    <citation type="journal article" date="2021" name="PeerJ">
        <title>Extensive microbial diversity within the chicken gut microbiome revealed by metagenomics and culture.</title>
        <authorList>
            <person name="Gilroy R."/>
            <person name="Ravi A."/>
            <person name="Getino M."/>
            <person name="Pursley I."/>
            <person name="Horton D.L."/>
            <person name="Alikhan N.F."/>
            <person name="Baker D."/>
            <person name="Gharbi K."/>
            <person name="Hall N."/>
            <person name="Watson M."/>
            <person name="Adriaenssens E.M."/>
            <person name="Foster-Nyarko E."/>
            <person name="Jarju S."/>
            <person name="Secka A."/>
            <person name="Antonio M."/>
            <person name="Oren A."/>
            <person name="Chaudhuri R.R."/>
            <person name="La Ragione R."/>
            <person name="Hildebrand F."/>
            <person name="Pallen M.J."/>
        </authorList>
    </citation>
    <scope>NUCLEOTIDE SEQUENCE</scope>
    <source>
        <strain evidence="1">CHK179-7159</strain>
    </source>
</reference>
<evidence type="ECO:0000313" key="1">
    <source>
        <dbReference type="EMBL" id="HJA94018.1"/>
    </source>
</evidence>
<dbReference type="CDD" id="cd01745">
    <property type="entry name" value="GATase1_2"/>
    <property type="match status" value="1"/>
</dbReference>
<sequence>MKKNPWIGLVPLIDPEKESLWMLPGYMEGVLAAGGVPVMLPLTQERAVISELADRLDGLIFTGGHDVSPSVYGEGPLPQCGRFLPERDEMEKLLLDAALERNLPVLGICRGLQFMNAALGGTLYQDLPTQHPSEVEHEMKPPFDRAAHEVTVLADTPLAQILGNGVLGVNSRHHQAVKELAPCLKPMAISPDGLIEAAYLPGKSFVLGVQWHPEHFFKKDDGCLALFQALVAAAARQ</sequence>
<reference evidence="1" key="2">
    <citation type="submission" date="2021-04" db="EMBL/GenBank/DDBJ databases">
        <authorList>
            <person name="Gilroy R."/>
        </authorList>
    </citation>
    <scope>NUCLEOTIDE SEQUENCE</scope>
    <source>
        <strain evidence="1">CHK179-7159</strain>
    </source>
</reference>
<name>A0A9D2L0T9_9FIRM</name>
<dbReference type="PROSITE" id="PS51273">
    <property type="entry name" value="GATASE_TYPE_1"/>
    <property type="match status" value="1"/>
</dbReference>
<dbReference type="InterPro" id="IPR029062">
    <property type="entry name" value="Class_I_gatase-like"/>
</dbReference>
<dbReference type="Proteomes" id="UP000886858">
    <property type="component" value="Unassembled WGS sequence"/>
</dbReference>
<dbReference type="PANTHER" id="PTHR43235:SF1">
    <property type="entry name" value="GLUTAMINE AMIDOTRANSFERASE PB2B2.05-RELATED"/>
    <property type="match status" value="1"/>
</dbReference>
<dbReference type="PANTHER" id="PTHR43235">
    <property type="entry name" value="GLUTAMINE AMIDOTRANSFERASE PB2B2.05-RELATED"/>
    <property type="match status" value="1"/>
</dbReference>
<evidence type="ECO:0000313" key="2">
    <source>
        <dbReference type="Proteomes" id="UP000886858"/>
    </source>
</evidence>
<protein>
    <submittedName>
        <fullName evidence="1">Gamma-glutamyl-gamma-aminobutyrate hydrolase family protein</fullName>
    </submittedName>
</protein>
<dbReference type="AlphaFoldDB" id="A0A9D2L0T9"/>
<comment type="caution">
    <text evidence="1">The sequence shown here is derived from an EMBL/GenBank/DDBJ whole genome shotgun (WGS) entry which is preliminary data.</text>
</comment>
<dbReference type="Pfam" id="PF07722">
    <property type="entry name" value="Peptidase_C26"/>
    <property type="match status" value="1"/>
</dbReference>
<accession>A0A9D2L0T9</accession>
<keyword evidence="1" id="KW-0378">Hydrolase</keyword>
<proteinExistence type="predicted"/>
<dbReference type="GO" id="GO:0033969">
    <property type="term" value="F:gamma-glutamyl-gamma-aminobutyrate hydrolase activity"/>
    <property type="evidence" value="ECO:0007669"/>
    <property type="project" value="TreeGrafter"/>
</dbReference>
<dbReference type="InterPro" id="IPR044668">
    <property type="entry name" value="PuuD-like"/>
</dbReference>
<dbReference type="Gene3D" id="3.40.50.880">
    <property type="match status" value="1"/>
</dbReference>